<dbReference type="PROSITE" id="PS01117">
    <property type="entry name" value="HTH_MARR_1"/>
    <property type="match status" value="1"/>
</dbReference>
<dbReference type="GO" id="GO:0006950">
    <property type="term" value="P:response to stress"/>
    <property type="evidence" value="ECO:0007669"/>
    <property type="project" value="TreeGrafter"/>
</dbReference>
<dbReference type="Pfam" id="PF01047">
    <property type="entry name" value="MarR"/>
    <property type="match status" value="1"/>
</dbReference>
<dbReference type="RefSeq" id="WP_173091986.1">
    <property type="nucleotide sequence ID" value="NZ_CP053892.1"/>
</dbReference>
<name>A0A7D3VSW1_ACTVE</name>
<organism evidence="6 7">
    <name type="scientific">Actinomadura verrucosospora</name>
    <dbReference type="NCBI Taxonomy" id="46165"/>
    <lineage>
        <taxon>Bacteria</taxon>
        <taxon>Bacillati</taxon>
        <taxon>Actinomycetota</taxon>
        <taxon>Actinomycetes</taxon>
        <taxon>Streptosporangiales</taxon>
        <taxon>Thermomonosporaceae</taxon>
        <taxon>Actinomadura</taxon>
    </lineage>
</organism>
<keyword evidence="7" id="KW-1185">Reference proteome</keyword>
<proteinExistence type="predicted"/>
<keyword evidence="1" id="KW-0805">Transcription regulation</keyword>
<feature type="region of interest" description="Disordered" evidence="4">
    <location>
        <begin position="153"/>
        <end position="174"/>
    </location>
</feature>
<sequence>MSPNADADAETGAGTDPDAVVAELSGLVFEVTGRLRAQFNAAAAELGLPPAQALVLTNLSGPAPMRQLADWLSCEPSNVTGIVDGLERRGLVTRRPAPGDRRVKHVVLTEAGEHKRRQLRASANTLARTFFGLPGSDQQHLRDLLARLLAGPPAGAEAESAAPGGPSASDKPIA</sequence>
<dbReference type="InterPro" id="IPR039422">
    <property type="entry name" value="MarR/SlyA-like"/>
</dbReference>
<dbReference type="Proteomes" id="UP000501240">
    <property type="component" value="Chromosome"/>
</dbReference>
<evidence type="ECO:0000256" key="2">
    <source>
        <dbReference type="ARBA" id="ARBA00023125"/>
    </source>
</evidence>
<dbReference type="SMART" id="SM00347">
    <property type="entry name" value="HTH_MARR"/>
    <property type="match status" value="1"/>
</dbReference>
<dbReference type="EMBL" id="CP053892">
    <property type="protein sequence ID" value="QKG18631.1"/>
    <property type="molecule type" value="Genomic_DNA"/>
</dbReference>
<dbReference type="SUPFAM" id="SSF46785">
    <property type="entry name" value="Winged helix' DNA-binding domain"/>
    <property type="match status" value="1"/>
</dbReference>
<dbReference type="AlphaFoldDB" id="A0A7D3VSW1"/>
<evidence type="ECO:0000313" key="7">
    <source>
        <dbReference type="Proteomes" id="UP000501240"/>
    </source>
</evidence>
<evidence type="ECO:0000313" key="6">
    <source>
        <dbReference type="EMBL" id="QKG18631.1"/>
    </source>
</evidence>
<dbReference type="Gene3D" id="1.10.10.10">
    <property type="entry name" value="Winged helix-like DNA-binding domain superfamily/Winged helix DNA-binding domain"/>
    <property type="match status" value="1"/>
</dbReference>
<dbReference type="InterPro" id="IPR036390">
    <property type="entry name" value="WH_DNA-bd_sf"/>
</dbReference>
<evidence type="ECO:0000256" key="4">
    <source>
        <dbReference type="SAM" id="MobiDB-lite"/>
    </source>
</evidence>
<dbReference type="PANTHER" id="PTHR33164:SF99">
    <property type="entry name" value="MARR FAMILY REGULATORY PROTEIN"/>
    <property type="match status" value="1"/>
</dbReference>
<dbReference type="PRINTS" id="PR00598">
    <property type="entry name" value="HTHMARR"/>
</dbReference>
<protein>
    <submittedName>
        <fullName evidence="6">MarR family transcriptional regulator</fullName>
    </submittedName>
</protein>
<keyword evidence="2" id="KW-0238">DNA-binding</keyword>
<gene>
    <name evidence="6" type="ORF">ACTIVE_0265</name>
</gene>
<accession>A0A7D3VSW1</accession>
<evidence type="ECO:0000256" key="3">
    <source>
        <dbReference type="ARBA" id="ARBA00023163"/>
    </source>
</evidence>
<feature type="domain" description="HTH marR-type" evidence="5">
    <location>
        <begin position="21"/>
        <end position="150"/>
    </location>
</feature>
<dbReference type="PANTHER" id="PTHR33164">
    <property type="entry name" value="TRANSCRIPTIONAL REGULATOR, MARR FAMILY"/>
    <property type="match status" value="1"/>
</dbReference>
<dbReference type="InterPro" id="IPR023187">
    <property type="entry name" value="Tscrpt_reg_MarR-type_CS"/>
</dbReference>
<keyword evidence="3" id="KW-0804">Transcription</keyword>
<dbReference type="PROSITE" id="PS50995">
    <property type="entry name" value="HTH_MARR_2"/>
    <property type="match status" value="1"/>
</dbReference>
<dbReference type="InterPro" id="IPR000835">
    <property type="entry name" value="HTH_MarR-typ"/>
</dbReference>
<evidence type="ECO:0000256" key="1">
    <source>
        <dbReference type="ARBA" id="ARBA00023015"/>
    </source>
</evidence>
<reference evidence="6 7" key="1">
    <citation type="submission" date="2020-05" db="EMBL/GenBank/DDBJ databases">
        <title>Actinomadura verrucosospora NRRL-B18236 (PFL_A860) Genome sequencing and assembly.</title>
        <authorList>
            <person name="Samborskyy M."/>
        </authorList>
    </citation>
    <scope>NUCLEOTIDE SEQUENCE [LARGE SCALE GENOMIC DNA]</scope>
    <source>
        <strain evidence="6 7">NRRL:B18236</strain>
    </source>
</reference>
<dbReference type="GO" id="GO:0003700">
    <property type="term" value="F:DNA-binding transcription factor activity"/>
    <property type="evidence" value="ECO:0007669"/>
    <property type="project" value="InterPro"/>
</dbReference>
<dbReference type="InterPro" id="IPR036388">
    <property type="entry name" value="WH-like_DNA-bd_sf"/>
</dbReference>
<evidence type="ECO:0000259" key="5">
    <source>
        <dbReference type="PROSITE" id="PS50995"/>
    </source>
</evidence>
<dbReference type="GO" id="GO:0003677">
    <property type="term" value="F:DNA binding"/>
    <property type="evidence" value="ECO:0007669"/>
    <property type="project" value="UniProtKB-KW"/>
</dbReference>